<dbReference type="Gene3D" id="1.10.8.240">
    <property type="entry name" value="CofD-like domain"/>
    <property type="match status" value="1"/>
</dbReference>
<proteinExistence type="inferred from homology"/>
<organism evidence="3 4">
    <name type="scientific">Fodinicola feengrottensis</name>
    <dbReference type="NCBI Taxonomy" id="435914"/>
    <lineage>
        <taxon>Bacteria</taxon>
        <taxon>Bacillati</taxon>
        <taxon>Actinomycetota</taxon>
        <taxon>Actinomycetes</taxon>
        <taxon>Mycobacteriales</taxon>
        <taxon>Fodinicola</taxon>
    </lineage>
</organism>
<keyword evidence="4" id="KW-1185">Reference proteome</keyword>
<evidence type="ECO:0000256" key="2">
    <source>
        <dbReference type="ARBA" id="ARBA00022842"/>
    </source>
</evidence>
<sequence length="328" mass="34453">MRIVVLAGGIGGSRFLLGVRAEAGPAGEPAESVTAIINTADDVTLHGLRICPDLDSVMYTLGGGIDPERGWGREKETWTVKEELAAYGAEPTWFGLGDRDIATHLIRTRMLDAGYPLSAVTEALAKRWQPGVRVLPMTDDRVETHVVVADDDQGTNRRAMHFQEWWIRHHAQLHAEKFVPTGAEDASAAPGVVDAIAGADVVLIAPSNPVVSIGTILSIGQIRTALAETAAPVIGLSPIIGGAAVRGMAEKCLPVVGAEVSAAGVARLYGARRDGGLLDGWLVDETDAGTSVDGIEVRAVPLWMTNVDTTAAMAHAAIALAQEVGKRA</sequence>
<dbReference type="Gene3D" id="3.40.50.10680">
    <property type="entry name" value="CofD-like domains"/>
    <property type="match status" value="1"/>
</dbReference>
<comment type="caution">
    <text evidence="3">The sequence shown here is derived from an EMBL/GenBank/DDBJ whole genome shotgun (WGS) entry which is preliminary data.</text>
</comment>
<evidence type="ECO:0000256" key="1">
    <source>
        <dbReference type="ARBA" id="ARBA00022679"/>
    </source>
</evidence>
<dbReference type="GO" id="GO:0016740">
    <property type="term" value="F:transferase activity"/>
    <property type="evidence" value="ECO:0007669"/>
    <property type="project" value="UniProtKB-KW"/>
</dbReference>
<reference evidence="4" key="1">
    <citation type="journal article" date="2019" name="Int. J. Syst. Evol. Microbiol.">
        <title>The Global Catalogue of Microorganisms (GCM) 10K type strain sequencing project: providing services to taxonomists for standard genome sequencing and annotation.</title>
        <authorList>
            <consortium name="The Broad Institute Genomics Platform"/>
            <consortium name="The Broad Institute Genome Sequencing Center for Infectious Disease"/>
            <person name="Wu L."/>
            <person name="Ma J."/>
        </authorList>
    </citation>
    <scope>NUCLEOTIDE SEQUENCE [LARGE SCALE GENOMIC DNA]</scope>
    <source>
        <strain evidence="4">JCM 14718</strain>
    </source>
</reference>
<dbReference type="SUPFAM" id="SSF142338">
    <property type="entry name" value="CofD-like"/>
    <property type="match status" value="1"/>
</dbReference>
<evidence type="ECO:0000313" key="3">
    <source>
        <dbReference type="EMBL" id="GAA1669878.1"/>
    </source>
</evidence>
<keyword evidence="2" id="KW-0460">Magnesium</keyword>
<dbReference type="Proteomes" id="UP001500618">
    <property type="component" value="Unassembled WGS sequence"/>
</dbReference>
<dbReference type="EMBL" id="BAAANY010000007">
    <property type="protein sequence ID" value="GAA1669878.1"/>
    <property type="molecule type" value="Genomic_DNA"/>
</dbReference>
<dbReference type="InterPro" id="IPR038136">
    <property type="entry name" value="CofD-like_dom_sf"/>
</dbReference>
<evidence type="ECO:0000313" key="4">
    <source>
        <dbReference type="Proteomes" id="UP001500618"/>
    </source>
</evidence>
<dbReference type="NCBIfam" id="TIGR01819">
    <property type="entry name" value="F420_cofD"/>
    <property type="match status" value="1"/>
</dbReference>
<accession>A0ABP4SAB3</accession>
<dbReference type="CDD" id="cd07186">
    <property type="entry name" value="CofD_like"/>
    <property type="match status" value="1"/>
</dbReference>
<dbReference type="Pfam" id="PF01933">
    <property type="entry name" value="CofD"/>
    <property type="match status" value="1"/>
</dbReference>
<dbReference type="PANTHER" id="PTHR43007:SF1">
    <property type="entry name" value="2-PHOSPHO-L-LACTATE TRANSFERASE"/>
    <property type="match status" value="1"/>
</dbReference>
<dbReference type="PANTHER" id="PTHR43007">
    <property type="entry name" value="2-PHOSPHO-L-LACTATE TRANSFERASE"/>
    <property type="match status" value="1"/>
</dbReference>
<gene>
    <name evidence="3" type="primary">cofD</name>
    <name evidence="3" type="ORF">GCM10009765_19210</name>
</gene>
<name>A0ABP4SAB3_9ACTN</name>
<protein>
    <submittedName>
        <fullName evidence="3">2-phospho-L-lactate transferase</fullName>
    </submittedName>
</protein>
<dbReference type="HAMAP" id="MF_01257">
    <property type="entry name" value="CofD"/>
    <property type="match status" value="1"/>
</dbReference>
<dbReference type="InterPro" id="IPR010115">
    <property type="entry name" value="FbiA/CofD"/>
</dbReference>
<dbReference type="InterPro" id="IPR002882">
    <property type="entry name" value="CofD"/>
</dbReference>
<dbReference type="RefSeq" id="WP_344309050.1">
    <property type="nucleotide sequence ID" value="NZ_BAAANY010000007.1"/>
</dbReference>
<keyword evidence="1 3" id="KW-0808">Transferase</keyword>